<accession>A0A5J4WE53</accession>
<dbReference type="EMBL" id="SNRW01002387">
    <property type="protein sequence ID" value="KAA6392953.1"/>
    <property type="molecule type" value="Genomic_DNA"/>
</dbReference>
<gene>
    <name evidence="1" type="ORF">EZS28_011518</name>
</gene>
<name>A0A5J4WE53_9EUKA</name>
<comment type="caution">
    <text evidence="1">The sequence shown here is derived from an EMBL/GenBank/DDBJ whole genome shotgun (WGS) entry which is preliminary data.</text>
</comment>
<sequence length="90" mass="10358">MPKKPGQIIKLQKNFNYSKTLFNLKRLHGLDFDKKDIKEPIIFAKTIKNPVRYYVEPIIPRVILRCGGISSNLAKEIAEETNDSDVRDGK</sequence>
<evidence type="ECO:0000313" key="1">
    <source>
        <dbReference type="EMBL" id="KAA6392953.1"/>
    </source>
</evidence>
<dbReference type="Proteomes" id="UP000324800">
    <property type="component" value="Unassembled WGS sequence"/>
</dbReference>
<dbReference type="AlphaFoldDB" id="A0A5J4WE53"/>
<protein>
    <submittedName>
        <fullName evidence="1">Uncharacterized protein</fullName>
    </submittedName>
</protein>
<proteinExistence type="predicted"/>
<reference evidence="1 2" key="1">
    <citation type="submission" date="2019-03" db="EMBL/GenBank/DDBJ databases">
        <title>Single cell metagenomics reveals metabolic interactions within the superorganism composed of flagellate Streblomastix strix and complex community of Bacteroidetes bacteria on its surface.</title>
        <authorList>
            <person name="Treitli S.C."/>
            <person name="Kolisko M."/>
            <person name="Husnik F."/>
            <person name="Keeling P."/>
            <person name="Hampl V."/>
        </authorList>
    </citation>
    <scope>NUCLEOTIDE SEQUENCE [LARGE SCALE GENOMIC DNA]</scope>
    <source>
        <strain evidence="1">ST1C</strain>
    </source>
</reference>
<organism evidence="1 2">
    <name type="scientific">Streblomastix strix</name>
    <dbReference type="NCBI Taxonomy" id="222440"/>
    <lineage>
        <taxon>Eukaryota</taxon>
        <taxon>Metamonada</taxon>
        <taxon>Preaxostyla</taxon>
        <taxon>Oxymonadida</taxon>
        <taxon>Streblomastigidae</taxon>
        <taxon>Streblomastix</taxon>
    </lineage>
</organism>
<evidence type="ECO:0000313" key="2">
    <source>
        <dbReference type="Proteomes" id="UP000324800"/>
    </source>
</evidence>